<dbReference type="InterPro" id="IPR013324">
    <property type="entry name" value="RNA_pol_sigma_r3/r4-like"/>
</dbReference>
<dbReference type="SUPFAM" id="SSF88659">
    <property type="entry name" value="Sigma3 and sigma4 domains of RNA polymerase sigma factors"/>
    <property type="match status" value="1"/>
</dbReference>
<evidence type="ECO:0000313" key="7">
    <source>
        <dbReference type="Proteomes" id="UP000727056"/>
    </source>
</evidence>
<name>A0ABX1C6V7_9ACTN</name>
<accession>A0ABX1C6V7</accession>
<keyword evidence="7" id="KW-1185">Reference proteome</keyword>
<protein>
    <recommendedName>
        <fullName evidence="5">RNA polymerase sigma factor 70 region 4 type 2 domain-containing protein</fullName>
    </recommendedName>
</protein>
<feature type="domain" description="RNA polymerase sigma factor 70 region 4 type 2" evidence="5">
    <location>
        <begin position="48"/>
        <end position="99"/>
    </location>
</feature>
<sequence>MGRVACRRQLPGAVQTGALATWRRTFRVGGNTAGNEPAHRGGFAEELALYGLLESLCADRREAFVLTQVCGVPYDEAAALCRCPVGTVRSRVSRARAELLRLLWEAEGNAPGPAPARDADAAA</sequence>
<dbReference type="EMBL" id="JAAVJC010000043">
    <property type="protein sequence ID" value="NJQ14909.1"/>
    <property type="molecule type" value="Genomic_DNA"/>
</dbReference>
<evidence type="ECO:0000313" key="6">
    <source>
        <dbReference type="EMBL" id="NJQ14909.1"/>
    </source>
</evidence>
<reference evidence="6 7" key="1">
    <citation type="submission" date="2020-03" db="EMBL/GenBank/DDBJ databases">
        <title>Draft genome of Streptomyces sp. ventii, isolated from the Axial Seamount in the Pacific Ocean, and resequencing of the two type strains Streptomyces lonarensis strain NCL 716 and Streptomyces bohaiensis strain 11A07.</title>
        <authorList>
            <person name="Loughran R.M."/>
            <person name="Pfannmuller K.M."/>
            <person name="Wasson B.J."/>
            <person name="Deadmond M.C."/>
            <person name="Paddock B.E."/>
            <person name="Koyack M.J."/>
            <person name="Gallegos D.A."/>
            <person name="Mitchell E.A."/>
            <person name="Ushijima B."/>
            <person name="Saw J.H."/>
            <person name="Mcphail K.L."/>
            <person name="Videau P."/>
        </authorList>
    </citation>
    <scope>NUCLEOTIDE SEQUENCE [LARGE SCALE GENOMIC DNA]</scope>
    <source>
        <strain evidence="6 7">11A07</strain>
    </source>
</reference>
<evidence type="ECO:0000256" key="4">
    <source>
        <dbReference type="ARBA" id="ARBA00023163"/>
    </source>
</evidence>
<dbReference type="Gene3D" id="1.10.10.10">
    <property type="entry name" value="Winged helix-like DNA-binding domain superfamily/Winged helix DNA-binding domain"/>
    <property type="match status" value="1"/>
</dbReference>
<dbReference type="Pfam" id="PF08281">
    <property type="entry name" value="Sigma70_r4_2"/>
    <property type="match status" value="1"/>
</dbReference>
<dbReference type="InterPro" id="IPR036388">
    <property type="entry name" value="WH-like_DNA-bd_sf"/>
</dbReference>
<comment type="caution">
    <text evidence="6">The sequence shown here is derived from an EMBL/GenBank/DDBJ whole genome shotgun (WGS) entry which is preliminary data.</text>
</comment>
<evidence type="ECO:0000256" key="1">
    <source>
        <dbReference type="ARBA" id="ARBA00010641"/>
    </source>
</evidence>
<evidence type="ECO:0000256" key="2">
    <source>
        <dbReference type="ARBA" id="ARBA00023015"/>
    </source>
</evidence>
<organism evidence="6 7">
    <name type="scientific">Streptomyces bohaiensis</name>
    <dbReference type="NCBI Taxonomy" id="1431344"/>
    <lineage>
        <taxon>Bacteria</taxon>
        <taxon>Bacillati</taxon>
        <taxon>Actinomycetota</taxon>
        <taxon>Actinomycetes</taxon>
        <taxon>Kitasatosporales</taxon>
        <taxon>Streptomycetaceae</taxon>
        <taxon>Streptomyces</taxon>
    </lineage>
</organism>
<keyword evidence="2" id="KW-0805">Transcription regulation</keyword>
<dbReference type="InterPro" id="IPR013249">
    <property type="entry name" value="RNA_pol_sigma70_r4_t2"/>
</dbReference>
<keyword evidence="4" id="KW-0804">Transcription</keyword>
<proteinExistence type="inferred from homology"/>
<comment type="similarity">
    <text evidence="1">Belongs to the sigma-70 factor family. ECF subfamily.</text>
</comment>
<evidence type="ECO:0000256" key="3">
    <source>
        <dbReference type="ARBA" id="ARBA00023082"/>
    </source>
</evidence>
<dbReference type="Proteomes" id="UP000727056">
    <property type="component" value="Unassembled WGS sequence"/>
</dbReference>
<keyword evidence="3" id="KW-0731">Sigma factor</keyword>
<evidence type="ECO:0000259" key="5">
    <source>
        <dbReference type="Pfam" id="PF08281"/>
    </source>
</evidence>
<gene>
    <name evidence="6" type="ORF">HCN52_08120</name>
</gene>